<dbReference type="EMBL" id="WKJK01000009">
    <property type="protein sequence ID" value="MRW91845.1"/>
    <property type="molecule type" value="Genomic_DNA"/>
</dbReference>
<dbReference type="Pfam" id="PF04966">
    <property type="entry name" value="OprB"/>
    <property type="match status" value="1"/>
</dbReference>
<evidence type="ECO:0000313" key="4">
    <source>
        <dbReference type="Proteomes" id="UP000433309"/>
    </source>
</evidence>
<keyword evidence="2" id="KW-0732">Signal</keyword>
<reference evidence="3 4" key="1">
    <citation type="submission" date="2019-11" db="EMBL/GenBank/DDBJ databases">
        <title>Novel species isolated from a subtropical stream in China.</title>
        <authorList>
            <person name="Lu H."/>
        </authorList>
    </citation>
    <scope>NUCLEOTIDE SEQUENCE [LARGE SCALE GENOMIC DNA]</scope>
    <source>
        <strain evidence="3 4">FT80W</strain>
    </source>
</reference>
<comment type="similarity">
    <text evidence="1 2">Belongs to the OprB family.</text>
</comment>
<dbReference type="Gene3D" id="2.40.160.180">
    <property type="entry name" value="Carbohydrate-selective porin OprB"/>
    <property type="match status" value="1"/>
</dbReference>
<gene>
    <name evidence="3" type="ORF">GJ699_17765</name>
</gene>
<dbReference type="PANTHER" id="PTHR37944">
    <property type="entry name" value="PORIN B"/>
    <property type="match status" value="1"/>
</dbReference>
<evidence type="ECO:0000313" key="3">
    <source>
        <dbReference type="EMBL" id="MRW91845.1"/>
    </source>
</evidence>
<accession>A0A6I2L0F5</accession>
<feature type="signal peptide" evidence="2">
    <location>
        <begin position="1"/>
        <end position="36"/>
    </location>
</feature>
<comment type="caution">
    <text evidence="3">The sequence shown here is derived from an EMBL/GenBank/DDBJ whole genome shotgun (WGS) entry which is preliminary data.</text>
</comment>
<dbReference type="InterPro" id="IPR038673">
    <property type="entry name" value="OprB_sf"/>
</dbReference>
<dbReference type="InterPro" id="IPR007049">
    <property type="entry name" value="Carb-sel_porin_OprB"/>
</dbReference>
<dbReference type="PANTHER" id="PTHR37944:SF1">
    <property type="entry name" value="PORIN B"/>
    <property type="match status" value="1"/>
</dbReference>
<dbReference type="AlphaFoldDB" id="A0A6I2L0F5"/>
<evidence type="ECO:0000256" key="1">
    <source>
        <dbReference type="ARBA" id="ARBA00008769"/>
    </source>
</evidence>
<proteinExistence type="inferred from homology"/>
<evidence type="ECO:0000256" key="2">
    <source>
        <dbReference type="RuleBase" id="RU363072"/>
    </source>
</evidence>
<dbReference type="Proteomes" id="UP000433309">
    <property type="component" value="Unassembled WGS sequence"/>
</dbReference>
<feature type="chain" id="PRO_5026373826" evidence="2">
    <location>
        <begin position="37"/>
        <end position="437"/>
    </location>
</feature>
<protein>
    <submittedName>
        <fullName evidence="3">Carbohydrate porin</fullName>
    </submittedName>
</protein>
<dbReference type="InterPro" id="IPR052932">
    <property type="entry name" value="OprB_Porin"/>
</dbReference>
<organism evidence="3 4">
    <name type="scientific">Duganella guangzhouensis</name>
    <dbReference type="NCBI Taxonomy" id="2666084"/>
    <lineage>
        <taxon>Bacteria</taxon>
        <taxon>Pseudomonadati</taxon>
        <taxon>Pseudomonadota</taxon>
        <taxon>Betaproteobacteria</taxon>
        <taxon>Burkholderiales</taxon>
        <taxon>Oxalobacteraceae</taxon>
        <taxon>Telluria group</taxon>
        <taxon>Duganella</taxon>
    </lineage>
</organism>
<dbReference type="GO" id="GO:0015288">
    <property type="term" value="F:porin activity"/>
    <property type="evidence" value="ECO:0007669"/>
    <property type="project" value="InterPro"/>
</dbReference>
<dbReference type="GO" id="GO:0016020">
    <property type="term" value="C:membrane"/>
    <property type="evidence" value="ECO:0007669"/>
    <property type="project" value="InterPro"/>
</dbReference>
<keyword evidence="4" id="KW-1185">Reference proteome</keyword>
<name>A0A6I2L0F5_9BURK</name>
<sequence>MARSRRDGVRRPRAWARTCPAALVAIVALASPDTRADDLQTSTESSTLTGDWGGARSRYAKAGVNLRGDYVSETFANVSGGLQRGSTYAQQVRLGADFDMALLAGWSGTTLHFTINDRRGESVSADYIGNRMPVQEAAGGSYTRLSEASVEQKLLGDKLNLRLGFFAMGNDLGGMAVGCQLVNAAFCAHPLSMSGNSGWYNYPNARWGAAVRYQLQPELYLRSGVYQDNSKLGNKENAFRPFAAGTTGVVLPLELEYAPGSAPNSAALPGHYKLGALYDTAQAKRQGEAGTVGERYGVYLLADQMIVRDGATGRGLALFGQITANPQASAQITRWYAAGLVKTGTFAGRDRDTVALGVVRAQVNPRLRASAAAADPDIGGYAALPAGETVVELSYGWQPLRWLGVRADVQYIIDPGAFSYRSTQNALAIGTQLKITF</sequence>
<dbReference type="GO" id="GO:0008643">
    <property type="term" value="P:carbohydrate transport"/>
    <property type="evidence" value="ECO:0007669"/>
    <property type="project" value="InterPro"/>
</dbReference>